<dbReference type="RefSeq" id="WP_310341271.1">
    <property type="nucleotide sequence ID" value="NZ_JAVDXO010000003.1"/>
</dbReference>
<keyword evidence="2" id="KW-1185">Reference proteome</keyword>
<reference evidence="1 2" key="1">
    <citation type="submission" date="2023-07" db="EMBL/GenBank/DDBJ databases">
        <title>Sorghum-associated microbial communities from plants grown in Nebraska, USA.</title>
        <authorList>
            <person name="Schachtman D."/>
        </authorList>
    </citation>
    <scope>NUCLEOTIDE SEQUENCE [LARGE SCALE GENOMIC DNA]</scope>
    <source>
        <strain evidence="1 2">BE308</strain>
    </source>
</reference>
<comment type="caution">
    <text evidence="1">The sequence shown here is derived from an EMBL/GenBank/DDBJ whole genome shotgun (WGS) entry which is preliminary data.</text>
</comment>
<evidence type="ECO:0000313" key="2">
    <source>
        <dbReference type="Proteomes" id="UP001268089"/>
    </source>
</evidence>
<sequence length="113" mass="13003">MFSSAEFWKQGEKVWCVEHDAQQGKRHLKFEGSLPDPCGVALQEAEEQQDAEDLGPKEVDFYFEVPLQTANEIAGFKHDEENPALNYKQFDVYAPSSIPLGEGATRKWWQIWK</sequence>
<organism evidence="1 2">
    <name type="scientific">Rhodoferax saidenbachensis</name>
    <dbReference type="NCBI Taxonomy" id="1484693"/>
    <lineage>
        <taxon>Bacteria</taxon>
        <taxon>Pseudomonadati</taxon>
        <taxon>Pseudomonadota</taxon>
        <taxon>Betaproteobacteria</taxon>
        <taxon>Burkholderiales</taxon>
        <taxon>Comamonadaceae</taxon>
        <taxon>Rhodoferax</taxon>
    </lineage>
</organism>
<proteinExistence type="predicted"/>
<dbReference type="EMBL" id="JAVDXO010000003">
    <property type="protein sequence ID" value="MDR7306330.1"/>
    <property type="molecule type" value="Genomic_DNA"/>
</dbReference>
<accession>A0ABU1ZLA5</accession>
<evidence type="ECO:0000313" key="1">
    <source>
        <dbReference type="EMBL" id="MDR7306330.1"/>
    </source>
</evidence>
<name>A0ABU1ZLA5_9BURK</name>
<gene>
    <name evidence="1" type="ORF">J2X15_001613</name>
</gene>
<dbReference type="Proteomes" id="UP001268089">
    <property type="component" value="Unassembled WGS sequence"/>
</dbReference>
<protein>
    <submittedName>
        <fullName evidence="1">Uncharacterized protein</fullName>
    </submittedName>
</protein>